<accession>A0A7Z0JCW2</accession>
<protein>
    <recommendedName>
        <fullName evidence="4">DUF2306 domain-containing protein</fullName>
    </recommendedName>
</protein>
<keyword evidence="1" id="KW-0472">Membrane</keyword>
<dbReference type="InterPro" id="IPR018750">
    <property type="entry name" value="DUF2306_membrane"/>
</dbReference>
<feature type="transmembrane region" description="Helical" evidence="1">
    <location>
        <begin position="85"/>
        <end position="105"/>
    </location>
</feature>
<feature type="transmembrane region" description="Helical" evidence="1">
    <location>
        <begin position="6"/>
        <end position="29"/>
    </location>
</feature>
<keyword evidence="1" id="KW-0812">Transmembrane</keyword>
<reference evidence="2 3" key="1">
    <citation type="submission" date="2020-07" db="EMBL/GenBank/DDBJ databases">
        <title>Sequencing the genomes of 1000 actinobacteria strains.</title>
        <authorList>
            <person name="Klenk H.-P."/>
        </authorList>
    </citation>
    <scope>NUCLEOTIDE SEQUENCE [LARGE SCALE GENOMIC DNA]</scope>
    <source>
        <strain evidence="2 3">DSM 44442</strain>
    </source>
</reference>
<evidence type="ECO:0000256" key="1">
    <source>
        <dbReference type="SAM" id="Phobius"/>
    </source>
</evidence>
<feature type="transmembrane region" description="Helical" evidence="1">
    <location>
        <begin position="41"/>
        <end position="65"/>
    </location>
</feature>
<evidence type="ECO:0000313" key="2">
    <source>
        <dbReference type="EMBL" id="NYJ36859.1"/>
    </source>
</evidence>
<organism evidence="2 3">
    <name type="scientific">Nocardiopsis aegyptia</name>
    <dbReference type="NCBI Taxonomy" id="220378"/>
    <lineage>
        <taxon>Bacteria</taxon>
        <taxon>Bacillati</taxon>
        <taxon>Actinomycetota</taxon>
        <taxon>Actinomycetes</taxon>
        <taxon>Streptosporangiales</taxon>
        <taxon>Nocardiopsidaceae</taxon>
        <taxon>Nocardiopsis</taxon>
    </lineage>
</organism>
<comment type="caution">
    <text evidence="2">The sequence shown here is derived from an EMBL/GenBank/DDBJ whole genome shotgun (WGS) entry which is preliminary data.</text>
</comment>
<evidence type="ECO:0008006" key="4">
    <source>
        <dbReference type="Google" id="ProtNLM"/>
    </source>
</evidence>
<dbReference type="Proteomes" id="UP000572051">
    <property type="component" value="Unassembled WGS sequence"/>
</dbReference>
<dbReference type="EMBL" id="JACCFS010000001">
    <property type="protein sequence ID" value="NYJ36859.1"/>
    <property type="molecule type" value="Genomic_DNA"/>
</dbReference>
<dbReference type="AlphaFoldDB" id="A0A7Z0JCW2"/>
<gene>
    <name evidence="2" type="ORF">HNR10_004740</name>
</gene>
<keyword evidence="3" id="KW-1185">Reference proteome</keyword>
<proteinExistence type="predicted"/>
<sequence length="121" mass="13802">MSTAGLVAQAGFALLSVLWFAFAVAGYRAVRRGRHAEHREWMVRVFALTLAGVTLRVLIPLLTLLLLPLLEPVYGGDEELYFVEIYQALTWLCWVPNLIAAEWFLGRYRTTRSSRWTSSRS</sequence>
<keyword evidence="1" id="KW-1133">Transmembrane helix</keyword>
<name>A0A7Z0JCW2_9ACTN</name>
<evidence type="ECO:0000313" key="3">
    <source>
        <dbReference type="Proteomes" id="UP000572051"/>
    </source>
</evidence>
<dbReference type="Pfam" id="PF10067">
    <property type="entry name" value="DUF2306"/>
    <property type="match status" value="1"/>
</dbReference>